<feature type="compositionally biased region" description="Basic and acidic residues" evidence="1">
    <location>
        <begin position="400"/>
        <end position="412"/>
    </location>
</feature>
<feature type="compositionally biased region" description="Acidic residues" evidence="1">
    <location>
        <begin position="86"/>
        <end position="100"/>
    </location>
</feature>
<feature type="compositionally biased region" description="Basic and acidic residues" evidence="1">
    <location>
        <begin position="428"/>
        <end position="444"/>
    </location>
</feature>
<reference evidence="2 3" key="1">
    <citation type="submission" date="2018-11" db="EMBL/GenBank/DDBJ databases">
        <title>Genome assembly of Steccherinum ochraceum LE-BIN_3174, the white-rot fungus of the Steccherinaceae family (The Residual Polyporoid clade, Polyporales, Basidiomycota).</title>
        <authorList>
            <person name="Fedorova T.V."/>
            <person name="Glazunova O.A."/>
            <person name="Landesman E.O."/>
            <person name="Moiseenko K.V."/>
            <person name="Psurtseva N.V."/>
            <person name="Savinova O.S."/>
            <person name="Shakhova N.V."/>
            <person name="Tyazhelova T.V."/>
            <person name="Vasina D.V."/>
        </authorList>
    </citation>
    <scope>NUCLEOTIDE SEQUENCE [LARGE SCALE GENOMIC DNA]</scope>
    <source>
        <strain evidence="2 3">LE-BIN_3174</strain>
    </source>
</reference>
<gene>
    <name evidence="2" type="ORF">EIP91_004520</name>
</gene>
<evidence type="ECO:0000256" key="1">
    <source>
        <dbReference type="SAM" id="MobiDB-lite"/>
    </source>
</evidence>
<accession>A0A4V2MVY7</accession>
<comment type="caution">
    <text evidence="2">The sequence shown here is derived from an EMBL/GenBank/DDBJ whole genome shotgun (WGS) entry which is preliminary data.</text>
</comment>
<feature type="region of interest" description="Disordered" evidence="1">
    <location>
        <begin position="81"/>
        <end position="116"/>
    </location>
</feature>
<feature type="compositionally biased region" description="Polar residues" evidence="1">
    <location>
        <begin position="486"/>
        <end position="504"/>
    </location>
</feature>
<proteinExistence type="predicted"/>
<organism evidence="2 3">
    <name type="scientific">Steccherinum ochraceum</name>
    <dbReference type="NCBI Taxonomy" id="92696"/>
    <lineage>
        <taxon>Eukaryota</taxon>
        <taxon>Fungi</taxon>
        <taxon>Dikarya</taxon>
        <taxon>Basidiomycota</taxon>
        <taxon>Agaricomycotina</taxon>
        <taxon>Agaricomycetes</taxon>
        <taxon>Polyporales</taxon>
        <taxon>Steccherinaceae</taxon>
        <taxon>Steccherinum</taxon>
    </lineage>
</organism>
<evidence type="ECO:0000313" key="3">
    <source>
        <dbReference type="Proteomes" id="UP000292702"/>
    </source>
</evidence>
<protein>
    <submittedName>
        <fullName evidence="2">Uncharacterized protein</fullName>
    </submittedName>
</protein>
<name>A0A4V2MVY7_9APHY</name>
<feature type="region of interest" description="Disordered" evidence="1">
    <location>
        <begin position="328"/>
        <end position="525"/>
    </location>
</feature>
<feature type="compositionally biased region" description="Polar residues" evidence="1">
    <location>
        <begin position="341"/>
        <end position="351"/>
    </location>
</feature>
<dbReference type="Proteomes" id="UP000292702">
    <property type="component" value="Unassembled WGS sequence"/>
</dbReference>
<feature type="compositionally biased region" description="Basic and acidic residues" evidence="1">
    <location>
        <begin position="352"/>
        <end position="372"/>
    </location>
</feature>
<dbReference type="EMBL" id="RWJN01000255">
    <property type="protein sequence ID" value="TCD64107.1"/>
    <property type="molecule type" value="Genomic_DNA"/>
</dbReference>
<feature type="compositionally biased region" description="Low complexity" evidence="1">
    <location>
        <begin position="328"/>
        <end position="340"/>
    </location>
</feature>
<keyword evidence="3" id="KW-1185">Reference proteome</keyword>
<sequence>MSNQKLLKLKAQVNTSLQKWFESPEVSATLNKARTTNAKGQVQYGRNTLGLLAVQFTGKLDADPEFKGWRTAVKEKGRKLATSAETVDDEEDAEMADDINTETPTAAGNNDDADGRKYIHGRLKDLSKKSTRKQANVLEEILKIYREGASPARTRQWTAWDAFIASDDPAKVTHHRKAGGKGYDPGPNMRDSKAAFAAMGPERIAVFQRQADEWNETEAKGETAEGDHALEDEEERVRGRAAELLVENLGDIMSDWRKATGWVGVTILGGRDAEGVMRVAIKTTGEAPSDGAKPKEHFIQRANATLKLDDTRLASMFLEWVYQALGGAPPEEGPATPSAGSSQERSSSPENTTHEKMAEGSKPEGMNKEDLSPRVGTSEGTGAGPAVSERDESPDAPEFTETRSEIEKEAKDPTAAGQDSGVGVGGAAKDKAKGKTPVRRKETAKVGNNDKAPSERKRKRKTVSSEEMTEQPASSSSKTKKQKTSNQVSGSSDRAALSTDNIQSGRRERRPTTGIKDAMQELQKK</sequence>
<dbReference type="AlphaFoldDB" id="A0A4V2MVY7"/>
<evidence type="ECO:0000313" key="2">
    <source>
        <dbReference type="EMBL" id="TCD64107.1"/>
    </source>
</evidence>